<organism evidence="1">
    <name type="scientific">marine sediment metagenome</name>
    <dbReference type="NCBI Taxonomy" id="412755"/>
    <lineage>
        <taxon>unclassified sequences</taxon>
        <taxon>metagenomes</taxon>
        <taxon>ecological metagenomes</taxon>
    </lineage>
</organism>
<proteinExistence type="predicted"/>
<accession>A0A0F9D1F1</accession>
<reference evidence="1" key="1">
    <citation type="journal article" date="2015" name="Nature">
        <title>Complex archaea that bridge the gap between prokaryotes and eukaryotes.</title>
        <authorList>
            <person name="Spang A."/>
            <person name="Saw J.H."/>
            <person name="Jorgensen S.L."/>
            <person name="Zaremba-Niedzwiedzka K."/>
            <person name="Martijn J."/>
            <person name="Lind A.E."/>
            <person name="van Eijk R."/>
            <person name="Schleper C."/>
            <person name="Guy L."/>
            <person name="Ettema T.J."/>
        </authorList>
    </citation>
    <scope>NUCLEOTIDE SEQUENCE</scope>
</reference>
<gene>
    <name evidence="1" type="ORF">LCGC14_2256440</name>
</gene>
<dbReference type="EMBL" id="LAZR01030873">
    <property type="protein sequence ID" value="KKL55339.1"/>
    <property type="molecule type" value="Genomic_DNA"/>
</dbReference>
<comment type="caution">
    <text evidence="1">The sequence shown here is derived from an EMBL/GenBank/DDBJ whole genome shotgun (WGS) entry which is preliminary data.</text>
</comment>
<name>A0A0F9D1F1_9ZZZZ</name>
<dbReference type="AlphaFoldDB" id="A0A0F9D1F1"/>
<evidence type="ECO:0000313" key="1">
    <source>
        <dbReference type="EMBL" id="KKL55339.1"/>
    </source>
</evidence>
<protein>
    <submittedName>
        <fullName evidence="1">Uncharacterized protein</fullName>
    </submittedName>
</protein>
<sequence length="95" mass="10514">MKVNDPLLVTNLVRADSSEASKGFCYIDPDDGKMGYFLPLGENPHFNLNFTDPARKGSELDYVPVLNVREDCLGVVLADKIVEPVNFIVNVEGKE</sequence>